<feature type="non-terminal residue" evidence="2">
    <location>
        <position position="1"/>
    </location>
</feature>
<feature type="compositionally biased region" description="Basic and acidic residues" evidence="1">
    <location>
        <begin position="17"/>
        <end position="28"/>
    </location>
</feature>
<proteinExistence type="predicted"/>
<feature type="region of interest" description="Disordered" evidence="1">
    <location>
        <begin position="1"/>
        <end position="35"/>
    </location>
</feature>
<evidence type="ECO:0000313" key="2">
    <source>
        <dbReference type="EMBL" id="CAG8798216.1"/>
    </source>
</evidence>
<dbReference type="EMBL" id="CAJVQB010021873">
    <property type="protein sequence ID" value="CAG8798216.1"/>
    <property type="molecule type" value="Genomic_DNA"/>
</dbReference>
<keyword evidence="3" id="KW-1185">Reference proteome</keyword>
<feature type="compositionally biased region" description="Polar residues" evidence="1">
    <location>
        <begin position="1"/>
        <end position="13"/>
    </location>
</feature>
<organism evidence="2 3">
    <name type="scientific">Gigaspora margarita</name>
    <dbReference type="NCBI Taxonomy" id="4874"/>
    <lineage>
        <taxon>Eukaryota</taxon>
        <taxon>Fungi</taxon>
        <taxon>Fungi incertae sedis</taxon>
        <taxon>Mucoromycota</taxon>
        <taxon>Glomeromycotina</taxon>
        <taxon>Glomeromycetes</taxon>
        <taxon>Diversisporales</taxon>
        <taxon>Gigasporaceae</taxon>
        <taxon>Gigaspora</taxon>
    </lineage>
</organism>
<dbReference type="Proteomes" id="UP000789901">
    <property type="component" value="Unassembled WGS sequence"/>
</dbReference>
<evidence type="ECO:0000256" key="1">
    <source>
        <dbReference type="SAM" id="MobiDB-lite"/>
    </source>
</evidence>
<comment type="caution">
    <text evidence="2">The sequence shown here is derived from an EMBL/GenBank/DDBJ whole genome shotgun (WGS) entry which is preliminary data.</text>
</comment>
<evidence type="ECO:0000313" key="3">
    <source>
        <dbReference type="Proteomes" id="UP000789901"/>
    </source>
</evidence>
<reference evidence="2 3" key="1">
    <citation type="submission" date="2021-06" db="EMBL/GenBank/DDBJ databases">
        <authorList>
            <person name="Kallberg Y."/>
            <person name="Tangrot J."/>
            <person name="Rosling A."/>
        </authorList>
    </citation>
    <scope>NUCLEOTIDE SEQUENCE [LARGE SCALE GENOMIC DNA]</scope>
    <source>
        <strain evidence="2 3">120-4 pot B 10/14</strain>
    </source>
</reference>
<sequence>NLNKGDVTRSFSKQIHKIKENGTEERQNARRLKNPFQIDSRKMGRIYNFWLRPLPGLKSNNLGENEKINTGNTLLSCNLSFEGAQLVEW</sequence>
<name>A0ABN7VT91_GIGMA</name>
<gene>
    <name evidence="2" type="ORF">GMARGA_LOCUS22553</name>
</gene>
<accession>A0ABN7VT91</accession>
<protein>
    <submittedName>
        <fullName evidence="2">6653_t:CDS:1</fullName>
    </submittedName>
</protein>